<protein>
    <submittedName>
        <fullName evidence="3">Mucin-5AC-like</fullName>
    </submittedName>
</protein>
<feature type="compositionally biased region" description="Polar residues" evidence="1">
    <location>
        <begin position="93"/>
        <end position="111"/>
    </location>
</feature>
<dbReference type="Proteomes" id="UP000515150">
    <property type="component" value="Chromosome 14"/>
</dbReference>
<feature type="compositionally biased region" description="Polar residues" evidence="1">
    <location>
        <begin position="128"/>
        <end position="141"/>
    </location>
</feature>
<evidence type="ECO:0000313" key="3">
    <source>
        <dbReference type="RefSeq" id="XP_029030367.1"/>
    </source>
</evidence>
<sequence>MVTVCFQPTKQNKLRATHMVTTSFQAVLPFGSVILLPACEENSKSPSSWLIYYVSRVFAVERKVITDSFTVTLCGAQDNTTTANPAPSVPPDVSTTELPGTLPTGSQPVPVTNTTDATGSTNGTTADPNTPTHEANTTSPAPTAEASGGGGLSSGAIAGITIGSIAGVAAVGGGIFGALKYTGRI</sequence>
<name>A0A6P7PC52_BETSP</name>
<keyword evidence="2" id="KW-1185">Reference proteome</keyword>
<proteinExistence type="predicted"/>
<reference evidence="3" key="1">
    <citation type="submission" date="2025-08" db="UniProtKB">
        <authorList>
            <consortium name="RefSeq"/>
        </authorList>
    </citation>
    <scope>IDENTIFICATION</scope>
</reference>
<organism evidence="2 3">
    <name type="scientific">Betta splendens</name>
    <name type="common">Siamese fighting fish</name>
    <dbReference type="NCBI Taxonomy" id="158456"/>
    <lineage>
        <taxon>Eukaryota</taxon>
        <taxon>Metazoa</taxon>
        <taxon>Chordata</taxon>
        <taxon>Craniata</taxon>
        <taxon>Vertebrata</taxon>
        <taxon>Euteleostomi</taxon>
        <taxon>Actinopterygii</taxon>
        <taxon>Neopterygii</taxon>
        <taxon>Teleostei</taxon>
        <taxon>Neoteleostei</taxon>
        <taxon>Acanthomorphata</taxon>
        <taxon>Anabantaria</taxon>
        <taxon>Anabantiformes</taxon>
        <taxon>Anabantoidei</taxon>
        <taxon>Osphronemidae</taxon>
        <taxon>Betta</taxon>
    </lineage>
</organism>
<accession>A0A6P7PC52</accession>
<feature type="compositionally biased region" description="Low complexity" evidence="1">
    <location>
        <begin position="112"/>
        <end position="127"/>
    </location>
</feature>
<dbReference type="KEGG" id="bspl:114869973"/>
<dbReference type="RefSeq" id="XP_029030367.1">
    <property type="nucleotide sequence ID" value="XM_029174534.2"/>
</dbReference>
<gene>
    <name evidence="3" type="primary">LOC114869973</name>
</gene>
<dbReference type="InParanoid" id="A0A6P7PC52"/>
<dbReference type="AlphaFoldDB" id="A0A6P7PC52"/>
<evidence type="ECO:0000256" key="1">
    <source>
        <dbReference type="SAM" id="MobiDB-lite"/>
    </source>
</evidence>
<feature type="region of interest" description="Disordered" evidence="1">
    <location>
        <begin position="77"/>
        <end position="150"/>
    </location>
</feature>
<dbReference type="GeneID" id="114869973"/>
<evidence type="ECO:0000313" key="2">
    <source>
        <dbReference type="Proteomes" id="UP000515150"/>
    </source>
</evidence>